<accession>A0ABY9P323</accession>
<gene>
    <name evidence="2" type="ORF">RDV84_14790</name>
</gene>
<keyword evidence="3" id="KW-1185">Reference proteome</keyword>
<keyword evidence="1" id="KW-0472">Membrane</keyword>
<dbReference type="EMBL" id="CP133568">
    <property type="protein sequence ID" value="WMT01261.1"/>
    <property type="molecule type" value="Genomic_DNA"/>
</dbReference>
<reference evidence="2 3" key="1">
    <citation type="submission" date="2023-08" db="EMBL/GenBank/DDBJ databases">
        <title>The whole genome sequence of Lysobacter yananisis.</title>
        <authorList>
            <person name="Sun H."/>
        </authorList>
    </citation>
    <scope>NUCLEOTIDE SEQUENCE [LARGE SCALE GENOMIC DNA]</scope>
    <source>
        <strain evidence="2 3">SNNU513</strain>
    </source>
</reference>
<protein>
    <submittedName>
        <fullName evidence="2">Uncharacterized protein</fullName>
    </submittedName>
</protein>
<feature type="transmembrane region" description="Helical" evidence="1">
    <location>
        <begin position="33"/>
        <end position="50"/>
    </location>
</feature>
<evidence type="ECO:0000313" key="2">
    <source>
        <dbReference type="EMBL" id="WMT01261.1"/>
    </source>
</evidence>
<organism evidence="2 3">
    <name type="scientific">Lysobacter yananisis</name>
    <dbReference type="NCBI Taxonomy" id="1003114"/>
    <lineage>
        <taxon>Bacteria</taxon>
        <taxon>Pseudomonadati</taxon>
        <taxon>Pseudomonadota</taxon>
        <taxon>Gammaproteobacteria</taxon>
        <taxon>Lysobacterales</taxon>
        <taxon>Lysobacteraceae</taxon>
        <taxon>Lysobacter</taxon>
    </lineage>
</organism>
<evidence type="ECO:0000256" key="1">
    <source>
        <dbReference type="SAM" id="Phobius"/>
    </source>
</evidence>
<feature type="transmembrane region" description="Helical" evidence="1">
    <location>
        <begin position="62"/>
        <end position="84"/>
    </location>
</feature>
<sequence>MLVAHFVGALLSLISIEPGCCLFVPEEPDHDRVWRWLLLFWLALAAFSLVRHWPMWSWRSPAWMALLAPWVLAFLLAAFSWPYVYAANALAGSDAVRFDGVAIDRWEEDGRSPTYGVYLRDARSGAVVSLRIDRHEYAALRTGDRAVCDYRRGRLGFYFRWRLGAPQACRFERS</sequence>
<proteinExistence type="predicted"/>
<evidence type="ECO:0000313" key="3">
    <source>
        <dbReference type="Proteomes" id="UP001229313"/>
    </source>
</evidence>
<dbReference type="Proteomes" id="UP001229313">
    <property type="component" value="Chromosome"/>
</dbReference>
<dbReference type="RefSeq" id="WP_139381991.1">
    <property type="nucleotide sequence ID" value="NZ_CP133568.1"/>
</dbReference>
<name>A0ABY9P323_9GAMM</name>
<keyword evidence="1" id="KW-1133">Transmembrane helix</keyword>
<keyword evidence="1" id="KW-0812">Transmembrane</keyword>